<dbReference type="PANTHER" id="PTHR24252">
    <property type="entry name" value="ACROSIN-RELATED"/>
    <property type="match status" value="1"/>
</dbReference>
<comment type="caution">
    <text evidence="8">The sequence shown here is derived from an EMBL/GenBank/DDBJ whole genome shotgun (WGS) entry which is preliminary data.</text>
</comment>
<evidence type="ECO:0000256" key="1">
    <source>
        <dbReference type="ARBA" id="ARBA00022670"/>
    </source>
</evidence>
<dbReference type="Pfam" id="PF00089">
    <property type="entry name" value="Trypsin"/>
    <property type="match status" value="1"/>
</dbReference>
<dbReference type="PANTHER" id="PTHR24252:SF17">
    <property type="entry name" value="SUPPRESSOR OF TUMORIGENICITY 14 PROTEIN HOMOLOG-RELATED"/>
    <property type="match status" value="1"/>
</dbReference>
<organism evidence="8 9">
    <name type="scientific">Phodopus roborovskii</name>
    <name type="common">Roborovski's desert hamster</name>
    <name type="synonym">Cricetulus roborovskii</name>
    <dbReference type="NCBI Taxonomy" id="109678"/>
    <lineage>
        <taxon>Eukaryota</taxon>
        <taxon>Metazoa</taxon>
        <taxon>Chordata</taxon>
        <taxon>Craniata</taxon>
        <taxon>Vertebrata</taxon>
        <taxon>Euteleostomi</taxon>
        <taxon>Mammalia</taxon>
        <taxon>Eutheria</taxon>
        <taxon>Euarchontoglires</taxon>
        <taxon>Glires</taxon>
        <taxon>Rodentia</taxon>
        <taxon>Myomorpha</taxon>
        <taxon>Muroidea</taxon>
        <taxon>Cricetidae</taxon>
        <taxon>Cricetinae</taxon>
        <taxon>Phodopus</taxon>
    </lineage>
</organism>
<dbReference type="PROSITE" id="PS00135">
    <property type="entry name" value="TRYPSIN_SER"/>
    <property type="match status" value="1"/>
</dbReference>
<dbReference type="CDD" id="cd00190">
    <property type="entry name" value="Tryp_SPc"/>
    <property type="match status" value="1"/>
</dbReference>
<proteinExistence type="predicted"/>
<feature type="domain" description="Peptidase S1" evidence="7">
    <location>
        <begin position="46"/>
        <end position="276"/>
    </location>
</feature>
<keyword evidence="6" id="KW-0732">Signal</keyword>
<sequence length="307" mass="34428">MKRWDGRAGLLLPLAFLLPWTHSSLALTCGQRISATSQQDHNVSAIVGGESVDISEFPWHVGILIHGNPICGGSILNEWWILTASHCLDHINESNVEIMHGRDNLNKTQDLKYKKVDKIIIHPRFDSWLMDNDIALLLLKSPLNLSIDSVPICVSQVSNILAWDNCWVTGWGITNTKRLQSSKLQKVNVDLFRWDWCNNALPLITKNMLCAGTQDGGKDACQGDSGGPLVCNKKTNMTTWYQLGIVSWGVGCGRKDNPGVYTKLSKYLKWIRKKTKEAGKPYVFEEDSACSSPISCWAIVFLYFVMF</sequence>
<keyword evidence="3 5" id="KW-0720">Serine protease</keyword>
<gene>
    <name evidence="8" type="primary">Prss52</name>
    <name evidence="8" type="ORF">PHOROB_LOCUS11239</name>
</gene>
<name>A0AAU9ZR10_PHORO</name>
<keyword evidence="4" id="KW-1015">Disulfide bond</keyword>
<dbReference type="InterPro" id="IPR033116">
    <property type="entry name" value="TRYPSIN_SER"/>
</dbReference>
<dbReference type="PROSITE" id="PS50240">
    <property type="entry name" value="TRYPSIN_DOM"/>
    <property type="match status" value="1"/>
</dbReference>
<feature type="signal peptide" evidence="6">
    <location>
        <begin position="1"/>
        <end position="26"/>
    </location>
</feature>
<dbReference type="InterPro" id="IPR043504">
    <property type="entry name" value="Peptidase_S1_PA_chymotrypsin"/>
</dbReference>
<evidence type="ECO:0000256" key="5">
    <source>
        <dbReference type="RuleBase" id="RU363034"/>
    </source>
</evidence>
<dbReference type="PROSITE" id="PS00134">
    <property type="entry name" value="TRYPSIN_HIS"/>
    <property type="match status" value="1"/>
</dbReference>
<dbReference type="Gene3D" id="2.40.10.10">
    <property type="entry name" value="Trypsin-like serine proteases"/>
    <property type="match status" value="1"/>
</dbReference>
<dbReference type="SUPFAM" id="SSF50494">
    <property type="entry name" value="Trypsin-like serine proteases"/>
    <property type="match status" value="1"/>
</dbReference>
<feature type="chain" id="PRO_5044009787" evidence="6">
    <location>
        <begin position="27"/>
        <end position="307"/>
    </location>
</feature>
<dbReference type="SMART" id="SM00020">
    <property type="entry name" value="Tryp_SPc"/>
    <property type="match status" value="1"/>
</dbReference>
<evidence type="ECO:0000256" key="4">
    <source>
        <dbReference type="ARBA" id="ARBA00023157"/>
    </source>
</evidence>
<dbReference type="InterPro" id="IPR009003">
    <property type="entry name" value="Peptidase_S1_PA"/>
</dbReference>
<protein>
    <submittedName>
        <fullName evidence="8">Prss52 protein</fullName>
    </submittedName>
</protein>
<dbReference type="InterPro" id="IPR001314">
    <property type="entry name" value="Peptidase_S1A"/>
</dbReference>
<reference evidence="8" key="1">
    <citation type="submission" date="2022-06" db="EMBL/GenBank/DDBJ databases">
        <authorList>
            <person name="Andreotti S."/>
            <person name="Wyler E."/>
        </authorList>
    </citation>
    <scope>NUCLEOTIDE SEQUENCE</scope>
</reference>
<evidence type="ECO:0000256" key="2">
    <source>
        <dbReference type="ARBA" id="ARBA00022801"/>
    </source>
</evidence>
<dbReference type="AlphaFoldDB" id="A0AAU9ZR10"/>
<keyword evidence="2 5" id="KW-0378">Hydrolase</keyword>
<dbReference type="PRINTS" id="PR00722">
    <property type="entry name" value="CHYMOTRYPSIN"/>
</dbReference>
<keyword evidence="9" id="KW-1185">Reference proteome</keyword>
<evidence type="ECO:0000256" key="6">
    <source>
        <dbReference type="SAM" id="SignalP"/>
    </source>
</evidence>
<dbReference type="EMBL" id="CALSGD010001495">
    <property type="protein sequence ID" value="CAH6827973.1"/>
    <property type="molecule type" value="Genomic_DNA"/>
</dbReference>
<evidence type="ECO:0000313" key="9">
    <source>
        <dbReference type="Proteomes" id="UP001152836"/>
    </source>
</evidence>
<dbReference type="GO" id="GO:0004252">
    <property type="term" value="F:serine-type endopeptidase activity"/>
    <property type="evidence" value="ECO:0007669"/>
    <property type="project" value="InterPro"/>
</dbReference>
<evidence type="ECO:0000313" key="8">
    <source>
        <dbReference type="EMBL" id="CAH6827973.1"/>
    </source>
</evidence>
<keyword evidence="1 5" id="KW-0645">Protease</keyword>
<dbReference type="InterPro" id="IPR018114">
    <property type="entry name" value="TRYPSIN_HIS"/>
</dbReference>
<evidence type="ECO:0000259" key="7">
    <source>
        <dbReference type="PROSITE" id="PS50240"/>
    </source>
</evidence>
<dbReference type="InterPro" id="IPR001254">
    <property type="entry name" value="Trypsin_dom"/>
</dbReference>
<accession>A0AAU9ZR10</accession>
<dbReference type="GO" id="GO:0006508">
    <property type="term" value="P:proteolysis"/>
    <property type="evidence" value="ECO:0007669"/>
    <property type="project" value="UniProtKB-KW"/>
</dbReference>
<evidence type="ECO:0000256" key="3">
    <source>
        <dbReference type="ARBA" id="ARBA00022825"/>
    </source>
</evidence>
<dbReference type="FunFam" id="2.40.10.10:FF:000003">
    <property type="entry name" value="Transmembrane serine protease 3"/>
    <property type="match status" value="1"/>
</dbReference>
<dbReference type="Proteomes" id="UP001152836">
    <property type="component" value="Unassembled WGS sequence"/>
</dbReference>